<accession>A0A9D2PEE5</accession>
<reference evidence="2" key="2">
    <citation type="submission" date="2021-04" db="EMBL/GenBank/DDBJ databases">
        <authorList>
            <person name="Gilroy R."/>
        </authorList>
    </citation>
    <scope>NUCLEOTIDE SEQUENCE</scope>
    <source>
        <strain evidence="2">CHK183-5548</strain>
    </source>
</reference>
<evidence type="ECO:0000313" key="2">
    <source>
        <dbReference type="EMBL" id="HJC48694.1"/>
    </source>
</evidence>
<evidence type="ECO:0000313" key="3">
    <source>
        <dbReference type="Proteomes" id="UP000823883"/>
    </source>
</evidence>
<comment type="caution">
    <text evidence="2">The sequence shown here is derived from an EMBL/GenBank/DDBJ whole genome shotgun (WGS) entry which is preliminary data.</text>
</comment>
<dbReference type="InterPro" id="IPR024207">
    <property type="entry name" value="CotJB_dom"/>
</dbReference>
<organism evidence="2 3">
    <name type="scientific">Candidatus Lachnoclostridium pullistercoris</name>
    <dbReference type="NCBI Taxonomy" id="2838632"/>
    <lineage>
        <taxon>Bacteria</taxon>
        <taxon>Bacillati</taxon>
        <taxon>Bacillota</taxon>
        <taxon>Clostridia</taxon>
        <taxon>Lachnospirales</taxon>
        <taxon>Lachnospiraceae</taxon>
    </lineage>
</organism>
<keyword evidence="2" id="KW-0946">Virion</keyword>
<sequence>MPVSDAAQILQVLDQASFAVDDVLLYLDTHPNDTEALAYYQYVKSLRDQAMNAYTDQYGPLMKDQERSTTSWTWVNGPWPWEGGRN</sequence>
<reference evidence="2" key="1">
    <citation type="journal article" date="2021" name="PeerJ">
        <title>Extensive microbial diversity within the chicken gut microbiome revealed by metagenomics and culture.</title>
        <authorList>
            <person name="Gilroy R."/>
            <person name="Ravi A."/>
            <person name="Getino M."/>
            <person name="Pursley I."/>
            <person name="Horton D.L."/>
            <person name="Alikhan N.F."/>
            <person name="Baker D."/>
            <person name="Gharbi K."/>
            <person name="Hall N."/>
            <person name="Watson M."/>
            <person name="Adriaenssens E.M."/>
            <person name="Foster-Nyarko E."/>
            <person name="Jarju S."/>
            <person name="Secka A."/>
            <person name="Antonio M."/>
            <person name="Oren A."/>
            <person name="Chaudhuri R.R."/>
            <person name="La Ragione R."/>
            <person name="Hildebrand F."/>
            <person name="Pallen M.J."/>
        </authorList>
    </citation>
    <scope>NUCLEOTIDE SEQUENCE</scope>
    <source>
        <strain evidence="2">CHK183-5548</strain>
    </source>
</reference>
<dbReference type="Proteomes" id="UP000823883">
    <property type="component" value="Unassembled WGS sequence"/>
</dbReference>
<protein>
    <submittedName>
        <fullName evidence="2">Spore coat protein CotJB</fullName>
    </submittedName>
</protein>
<keyword evidence="2" id="KW-0167">Capsid protein</keyword>
<dbReference type="EMBL" id="DWWL01000076">
    <property type="protein sequence ID" value="HJC48694.1"/>
    <property type="molecule type" value="Genomic_DNA"/>
</dbReference>
<proteinExistence type="predicted"/>
<feature type="domain" description="Protein CotJB" evidence="1">
    <location>
        <begin position="8"/>
        <end position="82"/>
    </location>
</feature>
<gene>
    <name evidence="2" type="ORF">IAA04_11635</name>
</gene>
<evidence type="ECO:0000259" key="1">
    <source>
        <dbReference type="Pfam" id="PF12652"/>
    </source>
</evidence>
<dbReference type="Pfam" id="PF12652">
    <property type="entry name" value="CotJB"/>
    <property type="match status" value="1"/>
</dbReference>
<dbReference type="AlphaFoldDB" id="A0A9D2PEE5"/>
<name>A0A9D2PEE5_9FIRM</name>